<evidence type="ECO:0000313" key="2">
    <source>
        <dbReference type="Proteomes" id="UP000000545"/>
    </source>
</evidence>
<accession>Q4JY95</accession>
<organism evidence="1 2">
    <name type="scientific">Corynebacterium jeikeium (strain K411)</name>
    <dbReference type="NCBI Taxonomy" id="306537"/>
    <lineage>
        <taxon>Bacteria</taxon>
        <taxon>Bacillati</taxon>
        <taxon>Actinomycetota</taxon>
        <taxon>Actinomycetes</taxon>
        <taxon>Mycobacteriales</taxon>
        <taxon>Corynebacteriaceae</taxon>
        <taxon>Corynebacterium</taxon>
    </lineage>
</organism>
<reference evidence="1 2" key="1">
    <citation type="journal article" date="2005" name="J. Bacteriol.">
        <title>Complete genome sequence and analysis of the multiresistant nosocomial pathogen Corynebacterium jeikeium K411, a lipid-requiring bacterium of the human skin flora.</title>
        <authorList>
            <person name="Tauch A."/>
            <person name="Kaiser O."/>
            <person name="Hain T."/>
            <person name="Goesmann A."/>
            <person name="Weisshaar B."/>
            <person name="Albersmeier A."/>
            <person name="Bekel T."/>
            <person name="Bischoff N."/>
            <person name="Brune I."/>
            <person name="Chakraborty T."/>
            <person name="Kalinowski J."/>
            <person name="Meyer F."/>
            <person name="Rupp O."/>
            <person name="Schneiker S."/>
            <person name="Viehoever P."/>
            <person name="Puehler A."/>
        </authorList>
    </citation>
    <scope>NUCLEOTIDE SEQUENCE [LARGE SCALE GENOMIC DNA]</scope>
    <source>
        <strain evidence="1 2">K411</strain>
    </source>
</reference>
<dbReference type="EMBL" id="CR931997">
    <property type="protein sequence ID" value="CAI36212.1"/>
    <property type="molecule type" value="Genomic_DNA"/>
</dbReference>
<dbReference type="AlphaFoldDB" id="Q4JY95"/>
<dbReference type="STRING" id="306537.jk0064"/>
<evidence type="ECO:0000313" key="1">
    <source>
        <dbReference type="EMBL" id="CAI36212.1"/>
    </source>
</evidence>
<name>Q4JY95_CORJK</name>
<protein>
    <submittedName>
        <fullName evidence="1">Uncharacterized protein</fullName>
    </submittedName>
</protein>
<dbReference type="HOGENOM" id="CLU_1616244_0_0_11"/>
<dbReference type="KEGG" id="cjk:jk0064"/>
<keyword evidence="2" id="KW-1185">Reference proteome</keyword>
<sequence>MLVPLNCGYLAELLNDLLDGWDVSRGPLEIEEIANANPPNFRMFRDLGILAVKGAEERAEDYGAEVVVVLGRFDMVAHDRVAQELFFKLASQSFDRGFAWLNLATGKFPHQWKRHGFAALGCQNFAIADKNSTDYVDPFHSSTSSASKLFRSLPGNLLLRRLGF</sequence>
<proteinExistence type="predicted"/>
<gene>
    <name evidence="1" type="ordered locus">jk0064</name>
</gene>
<dbReference type="Proteomes" id="UP000000545">
    <property type="component" value="Chromosome"/>
</dbReference>